<proteinExistence type="predicted"/>
<dbReference type="Proteomes" id="UP001153719">
    <property type="component" value="Chromosome"/>
</dbReference>
<reference evidence="2" key="1">
    <citation type="submission" date="2020-09" db="EMBL/GenBank/DDBJ databases">
        <authorList>
            <person name="Blom J."/>
        </authorList>
    </citation>
    <scope>NUCLEOTIDE SEQUENCE</scope>
    <source>
        <strain evidence="2">No.713</strain>
    </source>
</reference>
<organism evidence="2 3">
    <name type="scientific">Planktothrix pseudagardhii</name>
    <dbReference type="NCBI Taxonomy" id="132604"/>
    <lineage>
        <taxon>Bacteria</taxon>
        <taxon>Bacillati</taxon>
        <taxon>Cyanobacteriota</taxon>
        <taxon>Cyanophyceae</taxon>
        <taxon>Oscillatoriophycideae</taxon>
        <taxon>Oscillatoriales</taxon>
        <taxon>Microcoleaceae</taxon>
        <taxon>Planktothrix</taxon>
    </lineage>
</organism>
<dbReference type="SUPFAM" id="SSF50182">
    <property type="entry name" value="Sm-like ribonucleoproteins"/>
    <property type="match status" value="1"/>
</dbReference>
<dbReference type="RefSeq" id="WP_193870976.1">
    <property type="nucleotide sequence ID" value="NZ_LR882967.1"/>
</dbReference>
<dbReference type="AlphaFoldDB" id="A0A9W4G5G7"/>
<protein>
    <recommendedName>
        <fullName evidence="1">Hfq-related domain-containing protein</fullName>
    </recommendedName>
</protein>
<dbReference type="Gene3D" id="2.30.30.100">
    <property type="match status" value="1"/>
</dbReference>
<feature type="domain" description="Hfq-related" evidence="1">
    <location>
        <begin position="8"/>
        <end position="68"/>
    </location>
</feature>
<dbReference type="Pfam" id="PF21979">
    <property type="entry name" value="Hfq_1"/>
    <property type="match status" value="1"/>
</dbReference>
<keyword evidence="3" id="KW-1185">Reference proteome</keyword>
<dbReference type="EMBL" id="LR882967">
    <property type="protein sequence ID" value="CAD5944736.1"/>
    <property type="molecule type" value="Genomic_DNA"/>
</dbReference>
<evidence type="ECO:0000313" key="3">
    <source>
        <dbReference type="Proteomes" id="UP001153719"/>
    </source>
</evidence>
<evidence type="ECO:0000313" key="2">
    <source>
        <dbReference type="EMBL" id="CAD5944736.1"/>
    </source>
</evidence>
<evidence type="ECO:0000259" key="1">
    <source>
        <dbReference type="Pfam" id="PF21979"/>
    </source>
</evidence>
<dbReference type="NCBIfam" id="NF047718">
    <property type="entry name" value="Hfq_rel_Cyano"/>
    <property type="match status" value="1"/>
</dbReference>
<accession>A0A9W4G5G7</accession>
<name>A0A9W4G5G7_9CYAN</name>
<dbReference type="InterPro" id="IPR053840">
    <property type="entry name" value="Hfq_1"/>
</dbReference>
<gene>
    <name evidence="2" type="ORF">NO713_02155</name>
</gene>
<sequence length="69" mass="7897">MSEFNTDLPSIRKVQSYTKDKNAVAIKLLTNDILEGTILWQDPNCLCLQDQNNQQILIGRHAIAFIRPK</sequence>
<dbReference type="InterPro" id="IPR010920">
    <property type="entry name" value="LSM_dom_sf"/>
</dbReference>
<dbReference type="KEGG" id="ppsu:NO713_02155"/>